<name>A0ABT7PS24_9BACT</name>
<keyword evidence="2" id="KW-1133">Transmembrane helix</keyword>
<evidence type="ECO:0000256" key="1">
    <source>
        <dbReference type="SAM" id="MobiDB-lite"/>
    </source>
</evidence>
<dbReference type="CDD" id="cd00198">
    <property type="entry name" value="vWFA"/>
    <property type="match status" value="1"/>
</dbReference>
<evidence type="ECO:0000313" key="4">
    <source>
        <dbReference type="Proteomes" id="UP001239462"/>
    </source>
</evidence>
<dbReference type="EMBL" id="JASZZN010000035">
    <property type="protein sequence ID" value="MDM4019303.1"/>
    <property type="molecule type" value="Genomic_DNA"/>
</dbReference>
<evidence type="ECO:0000313" key="3">
    <source>
        <dbReference type="EMBL" id="MDM4019303.1"/>
    </source>
</evidence>
<accession>A0ABT7PS24</accession>
<keyword evidence="4" id="KW-1185">Reference proteome</keyword>
<keyword evidence="2" id="KW-0472">Membrane</keyword>
<sequence length="632" mass="71758">MNETTAKALPRIPEDQSDQESSKKFQLVTSSSVSVLVHTVIILVLAVITVDLQKFQEFDLIALPPRPVEDDPPVEVELEPEIQVVPPETASLFSAAPAPTNMSAGAATTPVLDQTLVAKAEMSDLQIAAPTMGIPDSMALIEAIPDAKVKGEARDIVDNYQQALDRLAQELLWMLDEGPVLAIWCFDQSNSMKDDQKEIRDRIESVYQQLGLDGRSRGNALWTAVTSYGQGFVDHTAHKPTPNLDQIRAAIDAVPIDESGLEMMCSAVGRTINTYRDISRRGRQMALILVTDESGERINNDAYLEEAIEIAKAANCKVYVLGRESVFGYPYAFIRWRHPQTNRVHWLRIDRGPETGFPEQLQTNGFRRRHDAFSSGFGPYEQTRLARETNAIFFMLPSVETDLVRATKVKYDMEALRPYRPDLRARMEVLTDRKEFPLRALIWQVIQDLNPYQEKSKNVVEMRMDFSLDPQEFVQQARQEQAKAKQQLQYMARAEQSLIEGKKLRDQEADPRWQANYDLVLAQLVAYQARIYEYGVALDAFMANPKTAPQTRGDRVLHDWDIHTVKQVRTEEAKPYIDRARSMFAEIQEEHPGSPWAARAKWELDRGFGVDLRPQYDLPYKNVPNAMAPPKL</sequence>
<gene>
    <name evidence="3" type="ORF">QTN89_27865</name>
</gene>
<dbReference type="RefSeq" id="WP_289167396.1">
    <property type="nucleotide sequence ID" value="NZ_CP141221.1"/>
</dbReference>
<evidence type="ECO:0000256" key="2">
    <source>
        <dbReference type="SAM" id="Phobius"/>
    </source>
</evidence>
<comment type="caution">
    <text evidence="3">The sequence shown here is derived from an EMBL/GenBank/DDBJ whole genome shotgun (WGS) entry which is preliminary data.</text>
</comment>
<dbReference type="Gene3D" id="3.40.50.410">
    <property type="entry name" value="von Willebrand factor, type A domain"/>
    <property type="match status" value="1"/>
</dbReference>
<feature type="transmembrane region" description="Helical" evidence="2">
    <location>
        <begin position="27"/>
        <end position="48"/>
    </location>
</feature>
<keyword evidence="2" id="KW-0812">Transmembrane</keyword>
<dbReference type="SUPFAM" id="SSF53300">
    <property type="entry name" value="vWA-like"/>
    <property type="match status" value="1"/>
</dbReference>
<reference evidence="3 4" key="1">
    <citation type="submission" date="2023-06" db="EMBL/GenBank/DDBJ databases">
        <title>Roseiconus lacunae JC819 isolated from Gulf of Mannar region, Tamil Nadu.</title>
        <authorList>
            <person name="Pk S."/>
            <person name="Ch S."/>
            <person name="Ch V.R."/>
        </authorList>
    </citation>
    <scope>NUCLEOTIDE SEQUENCE [LARGE SCALE GENOMIC DNA]</scope>
    <source>
        <strain evidence="3 4">JC819</strain>
    </source>
</reference>
<feature type="region of interest" description="Disordered" evidence="1">
    <location>
        <begin position="1"/>
        <end position="22"/>
    </location>
</feature>
<protein>
    <submittedName>
        <fullName evidence="3">VWA domain-containing protein</fullName>
    </submittedName>
</protein>
<proteinExistence type="predicted"/>
<organism evidence="3 4">
    <name type="scientific">Roseiconus lacunae</name>
    <dbReference type="NCBI Taxonomy" id="2605694"/>
    <lineage>
        <taxon>Bacteria</taxon>
        <taxon>Pseudomonadati</taxon>
        <taxon>Planctomycetota</taxon>
        <taxon>Planctomycetia</taxon>
        <taxon>Pirellulales</taxon>
        <taxon>Pirellulaceae</taxon>
        <taxon>Roseiconus</taxon>
    </lineage>
</organism>
<dbReference type="Proteomes" id="UP001239462">
    <property type="component" value="Unassembled WGS sequence"/>
</dbReference>
<dbReference type="InterPro" id="IPR036465">
    <property type="entry name" value="vWFA_dom_sf"/>
</dbReference>